<organism evidence="1">
    <name type="scientific">marine sediment metagenome</name>
    <dbReference type="NCBI Taxonomy" id="412755"/>
    <lineage>
        <taxon>unclassified sequences</taxon>
        <taxon>metagenomes</taxon>
        <taxon>ecological metagenomes</taxon>
    </lineage>
</organism>
<evidence type="ECO:0000313" key="1">
    <source>
        <dbReference type="EMBL" id="GAG74239.1"/>
    </source>
</evidence>
<proteinExistence type="predicted"/>
<gene>
    <name evidence="1" type="ORF">S01H4_06420</name>
</gene>
<reference evidence="1" key="1">
    <citation type="journal article" date="2014" name="Front. Microbiol.">
        <title>High frequency of phylogenetically diverse reductive dehalogenase-homologous genes in deep subseafloor sedimentary metagenomes.</title>
        <authorList>
            <person name="Kawai M."/>
            <person name="Futagami T."/>
            <person name="Toyoda A."/>
            <person name="Takaki Y."/>
            <person name="Nishi S."/>
            <person name="Hori S."/>
            <person name="Arai W."/>
            <person name="Tsubouchi T."/>
            <person name="Morono Y."/>
            <person name="Uchiyama I."/>
            <person name="Ito T."/>
            <person name="Fujiyama A."/>
            <person name="Inagaki F."/>
            <person name="Takami H."/>
        </authorList>
    </citation>
    <scope>NUCLEOTIDE SEQUENCE</scope>
    <source>
        <strain evidence="1">Expedition CK06-06</strain>
    </source>
</reference>
<comment type="caution">
    <text evidence="1">The sequence shown here is derived from an EMBL/GenBank/DDBJ whole genome shotgun (WGS) entry which is preliminary data.</text>
</comment>
<dbReference type="PROSITE" id="PS51257">
    <property type="entry name" value="PROKAR_LIPOPROTEIN"/>
    <property type="match status" value="1"/>
</dbReference>
<protein>
    <submittedName>
        <fullName evidence="1">Uncharacterized protein</fullName>
    </submittedName>
</protein>
<accession>X0ZXH3</accession>
<name>X0ZXH3_9ZZZZ</name>
<dbReference type="EMBL" id="BART01001977">
    <property type="protein sequence ID" value="GAG74239.1"/>
    <property type="molecule type" value="Genomic_DNA"/>
</dbReference>
<dbReference type="AlphaFoldDB" id="X0ZXH3"/>
<sequence>MIFIMRGIIYIGLIGLFIVLFQSCNTASIIRRDSNLAYIYNPGRATIHPRFKVYHDNDNQSTLFVKIYPVELLYNMANPEGVYRAELGIYYRLYDLTVGRIVVDSGFVKYPVLMHNVKREFIASIPIKAEKAHTYNLEVIVRDILRNKAVQSFITVDKTSEYNRQNFIIVDHKSRVQVFNPIVDSSLALCILYPKKEIDTLYIRYFKNKSKIPDPPSFLIPSGSMDLKPDSVWSIPYSDTTILKFPVQSIHCIISSQSS</sequence>